<evidence type="ECO:0000313" key="3">
    <source>
        <dbReference type="EMBL" id="NMO21015.1"/>
    </source>
</evidence>
<dbReference type="SMART" id="SM00245">
    <property type="entry name" value="TSPc"/>
    <property type="match status" value="1"/>
</dbReference>
<organism evidence="3 4">
    <name type="scientific">Pyxidicoccus fallax</name>
    <dbReference type="NCBI Taxonomy" id="394095"/>
    <lineage>
        <taxon>Bacteria</taxon>
        <taxon>Pseudomonadati</taxon>
        <taxon>Myxococcota</taxon>
        <taxon>Myxococcia</taxon>
        <taxon>Myxococcales</taxon>
        <taxon>Cystobacterineae</taxon>
        <taxon>Myxococcaceae</taxon>
        <taxon>Pyxidicoccus</taxon>
    </lineage>
</organism>
<dbReference type="GO" id="GO:0006508">
    <property type="term" value="P:proteolysis"/>
    <property type="evidence" value="ECO:0007669"/>
    <property type="project" value="InterPro"/>
</dbReference>
<protein>
    <submittedName>
        <fullName evidence="3">S41 family peptidase</fullName>
    </submittedName>
</protein>
<dbReference type="PANTHER" id="PTHR11261:SF3">
    <property type="entry name" value="RETINOL-BINDING PROTEIN 3"/>
    <property type="match status" value="1"/>
</dbReference>
<dbReference type="Proteomes" id="UP000518300">
    <property type="component" value="Unassembled WGS sequence"/>
</dbReference>
<feature type="domain" description="Tail specific protease" evidence="2">
    <location>
        <begin position="128"/>
        <end position="320"/>
    </location>
</feature>
<proteinExistence type="predicted"/>
<dbReference type="InterPro" id="IPR029045">
    <property type="entry name" value="ClpP/crotonase-like_dom_sf"/>
</dbReference>
<name>A0A848LSV0_9BACT</name>
<dbReference type="Pfam" id="PF11918">
    <property type="entry name" value="Peptidase_S41_N"/>
    <property type="match status" value="1"/>
</dbReference>
<feature type="region of interest" description="Disordered" evidence="1">
    <location>
        <begin position="1"/>
        <end position="43"/>
    </location>
</feature>
<dbReference type="PANTHER" id="PTHR11261">
    <property type="entry name" value="INTERPHOTORECEPTOR RETINOID-BINDING PROTEIN"/>
    <property type="match status" value="1"/>
</dbReference>
<accession>A0A848LSV0</accession>
<evidence type="ECO:0000259" key="2">
    <source>
        <dbReference type="SMART" id="SM00245"/>
    </source>
</evidence>
<feature type="compositionally biased region" description="Basic and acidic residues" evidence="1">
    <location>
        <begin position="17"/>
        <end position="43"/>
    </location>
</feature>
<dbReference type="Gene3D" id="3.90.226.10">
    <property type="entry name" value="2-enoyl-CoA Hydratase, Chain A, domain 1"/>
    <property type="match status" value="1"/>
</dbReference>
<dbReference type="AlphaFoldDB" id="A0A848LSV0"/>
<reference evidence="3 4" key="1">
    <citation type="submission" date="2020-04" db="EMBL/GenBank/DDBJ databases">
        <title>Draft genome of Pyxidicoccus fallax type strain.</title>
        <authorList>
            <person name="Whitworth D.E."/>
        </authorList>
    </citation>
    <scope>NUCLEOTIDE SEQUENCE [LARGE SCALE GENOMIC DNA]</scope>
    <source>
        <strain evidence="3 4">DSM 14698</strain>
    </source>
</reference>
<gene>
    <name evidence="3" type="ORF">HG543_40135</name>
</gene>
<evidence type="ECO:0000313" key="4">
    <source>
        <dbReference type="Proteomes" id="UP000518300"/>
    </source>
</evidence>
<keyword evidence="4" id="KW-1185">Reference proteome</keyword>
<dbReference type="EMBL" id="JABBJJ010000288">
    <property type="protein sequence ID" value="NMO21015.1"/>
    <property type="molecule type" value="Genomic_DNA"/>
</dbReference>
<dbReference type="GO" id="GO:0008236">
    <property type="term" value="F:serine-type peptidase activity"/>
    <property type="evidence" value="ECO:0007669"/>
    <property type="project" value="InterPro"/>
</dbReference>
<feature type="compositionally biased region" description="Low complexity" evidence="1">
    <location>
        <begin position="1"/>
        <end position="10"/>
    </location>
</feature>
<dbReference type="SUPFAM" id="SSF52096">
    <property type="entry name" value="ClpP/crotonase"/>
    <property type="match status" value="1"/>
</dbReference>
<evidence type="ECO:0000256" key="1">
    <source>
        <dbReference type="SAM" id="MobiDB-lite"/>
    </source>
</evidence>
<dbReference type="Gene3D" id="3.30.750.44">
    <property type="match status" value="1"/>
</dbReference>
<dbReference type="CDD" id="cd07563">
    <property type="entry name" value="Peptidase_S41_IRBP"/>
    <property type="match status" value="1"/>
</dbReference>
<dbReference type="InterPro" id="IPR005151">
    <property type="entry name" value="Tail-specific_protease"/>
</dbReference>
<comment type="caution">
    <text evidence="3">The sequence shown here is derived from an EMBL/GenBank/DDBJ whole genome shotgun (WGS) entry which is preliminary data.</text>
</comment>
<sequence>MAQVAPSSERPAPRPKPAAERPAPRPRPAAERPAPRPLSKADRAAAVAAITAELRKTYVLPEKVPVIVARLEQAEKAGRYDVDDAVMLAERLTEDLRSSSGDGHLSVHYDPARYAAAKASGGEEKESDEFWRAMAFREHHGLSELRVLPGNIRYLKLTGFHWVNDVTGTEYDAALRFLKDGDAVVIDLRGNGGGSHSAVRYLVSHFMDGDVLEMTFLEAAKAPVQSRTLEHLPVGRLKGKPLYVLIDGGSASAAEAFAYDVRQFKLGELVGAKTVGAAHNNRFVPVPPGFMFSVSFGRPVHPVSNTSWEGTGVTPTVESPPMQALEMAQSLALTRLAKTPGLSPDVLADYEWARVDVEAKLRPASVPAESLKALAGRYGEFEVSLRDGALWMARLGRPLRRLLPLTADGLFSVEGSDRLRVKLTPRMLETLWRGDPATRTHPRS</sequence>
<dbReference type="Pfam" id="PF03572">
    <property type="entry name" value="Peptidase_S41"/>
    <property type="match status" value="1"/>
</dbReference>